<evidence type="ECO:0000313" key="2">
    <source>
        <dbReference type="Proteomes" id="UP000315295"/>
    </source>
</evidence>
<sequence>MLLWLISSGPYLRFESEAGDPICQRLHSRRRHDHVTAPAHPTYVVEADSAAMHPVGDEQLPTRKRNKKVWRICTSLAYNRITPIITCSDSHRLQSTLSASEPELLTNDMAAIICTKCPMIADSWRKLPPEMHVGMVRQTLLAANKGNREAKPYLHHFDSQPLSYWVEEC</sequence>
<name>A0A540LSR4_MALBA</name>
<organism evidence="1 2">
    <name type="scientific">Malus baccata</name>
    <name type="common">Siberian crab apple</name>
    <name type="synonym">Pyrus baccata</name>
    <dbReference type="NCBI Taxonomy" id="106549"/>
    <lineage>
        <taxon>Eukaryota</taxon>
        <taxon>Viridiplantae</taxon>
        <taxon>Streptophyta</taxon>
        <taxon>Embryophyta</taxon>
        <taxon>Tracheophyta</taxon>
        <taxon>Spermatophyta</taxon>
        <taxon>Magnoliopsida</taxon>
        <taxon>eudicotyledons</taxon>
        <taxon>Gunneridae</taxon>
        <taxon>Pentapetalae</taxon>
        <taxon>rosids</taxon>
        <taxon>fabids</taxon>
        <taxon>Rosales</taxon>
        <taxon>Rosaceae</taxon>
        <taxon>Amygdaloideae</taxon>
        <taxon>Maleae</taxon>
        <taxon>Malus</taxon>
    </lineage>
</organism>
<proteinExistence type="predicted"/>
<keyword evidence="2" id="KW-1185">Reference proteome</keyword>
<comment type="caution">
    <text evidence="1">The sequence shown here is derived from an EMBL/GenBank/DDBJ whole genome shotgun (WGS) entry which is preliminary data.</text>
</comment>
<dbReference type="Proteomes" id="UP000315295">
    <property type="component" value="Unassembled WGS sequence"/>
</dbReference>
<gene>
    <name evidence="1" type="ORF">C1H46_024888</name>
</gene>
<protein>
    <submittedName>
        <fullName evidence="1">Uncharacterized protein</fullName>
    </submittedName>
</protein>
<reference evidence="1 2" key="1">
    <citation type="journal article" date="2019" name="G3 (Bethesda)">
        <title>Sequencing of a Wild Apple (Malus baccata) Genome Unravels the Differences Between Cultivated and Wild Apple Species Regarding Disease Resistance and Cold Tolerance.</title>
        <authorList>
            <person name="Chen X."/>
        </authorList>
    </citation>
    <scope>NUCLEOTIDE SEQUENCE [LARGE SCALE GENOMIC DNA]</scope>
    <source>
        <strain evidence="2">cv. Shandingzi</strain>
        <tissue evidence="1">Leaves</tissue>
    </source>
</reference>
<dbReference type="AlphaFoldDB" id="A0A540LSR4"/>
<dbReference type="EMBL" id="VIEB01000475">
    <property type="protein sequence ID" value="TQD89553.1"/>
    <property type="molecule type" value="Genomic_DNA"/>
</dbReference>
<evidence type="ECO:0000313" key="1">
    <source>
        <dbReference type="EMBL" id="TQD89553.1"/>
    </source>
</evidence>
<accession>A0A540LSR4</accession>